<gene>
    <name evidence="1" type="ORF">ACNJC6_00679</name>
</gene>
<evidence type="ECO:0000313" key="2">
    <source>
        <dbReference type="Proteomes" id="UP000196240"/>
    </source>
</evidence>
<reference evidence="1 2" key="1">
    <citation type="submission" date="2017-02" db="EMBL/GenBank/DDBJ databases">
        <authorList>
            <person name="Peterson S.W."/>
        </authorList>
    </citation>
    <scope>NUCLEOTIDE SEQUENCE [LARGE SCALE GENOMIC DNA]</scope>
    <source>
        <strain evidence="1">C6</strain>
    </source>
</reference>
<name>A0A1R7Q9Z2_ACIJO</name>
<protein>
    <submittedName>
        <fullName evidence="1">Uncharacterized protein</fullName>
    </submittedName>
</protein>
<evidence type="ECO:0000313" key="1">
    <source>
        <dbReference type="EMBL" id="SJX21073.1"/>
    </source>
</evidence>
<proteinExistence type="predicted"/>
<dbReference type="Proteomes" id="UP000196240">
    <property type="component" value="Unassembled WGS sequence"/>
</dbReference>
<dbReference type="EMBL" id="FUUY01000002">
    <property type="protein sequence ID" value="SJX21073.1"/>
    <property type="molecule type" value="Genomic_DNA"/>
</dbReference>
<dbReference type="RefSeq" id="WP_087011265.1">
    <property type="nucleotide sequence ID" value="NZ_FUUY01000002.1"/>
</dbReference>
<dbReference type="AlphaFoldDB" id="A0A1R7Q9Z2"/>
<accession>A0A1R7Q9Z2</accession>
<sequence length="186" mass="21164">MNPHTLLLKQVLLPLLLGGSLILTGCNKANESAEQDTLSSDDKILQELSSEPVKSFAKTANDPHDIELLVDYDQRFSSMSDEMEDELMKMRESGTLTDEFAKTRQQDNIQSALNMLKELDLKTEQGRYIQTLMYQYWDNQAKIIQDKAAAPHDNVKGLGELIHAQEQLEHWQSQYPKAQDTMSTGY</sequence>
<organism evidence="1 2">
    <name type="scientific">Acinetobacter johnsonii</name>
    <dbReference type="NCBI Taxonomy" id="40214"/>
    <lineage>
        <taxon>Bacteria</taxon>
        <taxon>Pseudomonadati</taxon>
        <taxon>Pseudomonadota</taxon>
        <taxon>Gammaproteobacteria</taxon>
        <taxon>Moraxellales</taxon>
        <taxon>Moraxellaceae</taxon>
        <taxon>Acinetobacter</taxon>
    </lineage>
</organism>